<feature type="non-terminal residue" evidence="2">
    <location>
        <position position="1"/>
    </location>
</feature>
<feature type="compositionally biased region" description="Basic and acidic residues" evidence="1">
    <location>
        <begin position="74"/>
        <end position="91"/>
    </location>
</feature>
<evidence type="ECO:0000313" key="3">
    <source>
        <dbReference type="Proteomes" id="UP000824469"/>
    </source>
</evidence>
<accession>A0AA38FD61</accession>
<feature type="non-terminal residue" evidence="2">
    <location>
        <position position="169"/>
    </location>
</feature>
<name>A0AA38FD61_TAXCH</name>
<feature type="compositionally biased region" description="Basic and acidic residues" evidence="1">
    <location>
        <begin position="35"/>
        <end position="47"/>
    </location>
</feature>
<feature type="compositionally biased region" description="Basic residues" evidence="1">
    <location>
        <begin position="118"/>
        <end position="127"/>
    </location>
</feature>
<reference evidence="2 3" key="1">
    <citation type="journal article" date="2021" name="Nat. Plants">
        <title>The Taxus genome provides insights into paclitaxel biosynthesis.</title>
        <authorList>
            <person name="Xiong X."/>
            <person name="Gou J."/>
            <person name="Liao Q."/>
            <person name="Li Y."/>
            <person name="Zhou Q."/>
            <person name="Bi G."/>
            <person name="Li C."/>
            <person name="Du R."/>
            <person name="Wang X."/>
            <person name="Sun T."/>
            <person name="Guo L."/>
            <person name="Liang H."/>
            <person name="Lu P."/>
            <person name="Wu Y."/>
            <person name="Zhang Z."/>
            <person name="Ro D.K."/>
            <person name="Shang Y."/>
            <person name="Huang S."/>
            <person name="Yan J."/>
        </authorList>
    </citation>
    <scope>NUCLEOTIDE SEQUENCE [LARGE SCALE GENOMIC DNA]</scope>
    <source>
        <strain evidence="2">Ta-2019</strain>
    </source>
</reference>
<dbReference type="AlphaFoldDB" id="A0AA38FD61"/>
<dbReference type="Proteomes" id="UP000824469">
    <property type="component" value="Unassembled WGS sequence"/>
</dbReference>
<proteinExistence type="predicted"/>
<feature type="compositionally biased region" description="Basic and acidic residues" evidence="1">
    <location>
        <begin position="106"/>
        <end position="117"/>
    </location>
</feature>
<feature type="region of interest" description="Disordered" evidence="1">
    <location>
        <begin position="106"/>
        <end position="127"/>
    </location>
</feature>
<evidence type="ECO:0000256" key="1">
    <source>
        <dbReference type="SAM" id="MobiDB-lite"/>
    </source>
</evidence>
<feature type="region of interest" description="Disordered" evidence="1">
    <location>
        <begin position="27"/>
        <end position="91"/>
    </location>
</feature>
<gene>
    <name evidence="2" type="ORF">KI387_029935</name>
</gene>
<dbReference type="EMBL" id="JAHRHJ020000010">
    <property type="protein sequence ID" value="KAH9298253.1"/>
    <property type="molecule type" value="Genomic_DNA"/>
</dbReference>
<comment type="caution">
    <text evidence="2">The sequence shown here is derived from an EMBL/GenBank/DDBJ whole genome shotgun (WGS) entry which is preliminary data.</text>
</comment>
<evidence type="ECO:0000313" key="2">
    <source>
        <dbReference type="EMBL" id="KAH9298253.1"/>
    </source>
</evidence>
<protein>
    <submittedName>
        <fullName evidence="2">Uncharacterized protein</fullName>
    </submittedName>
</protein>
<keyword evidence="3" id="KW-1185">Reference proteome</keyword>
<organism evidence="2 3">
    <name type="scientific">Taxus chinensis</name>
    <name type="common">Chinese yew</name>
    <name type="synonym">Taxus wallichiana var. chinensis</name>
    <dbReference type="NCBI Taxonomy" id="29808"/>
    <lineage>
        <taxon>Eukaryota</taxon>
        <taxon>Viridiplantae</taxon>
        <taxon>Streptophyta</taxon>
        <taxon>Embryophyta</taxon>
        <taxon>Tracheophyta</taxon>
        <taxon>Spermatophyta</taxon>
        <taxon>Pinopsida</taxon>
        <taxon>Pinidae</taxon>
        <taxon>Conifers II</taxon>
        <taxon>Cupressales</taxon>
        <taxon>Taxaceae</taxon>
        <taxon>Taxus</taxon>
    </lineage>
</organism>
<sequence length="169" mass="19142">AFISLSILNYQYLAPAWLQTLRDTSGVTVRKKKGNSNEKDRGSKQECRQTQAVYETKQAGRRTQSLQIKPRGPHNKESAEQRTKSAKDGKSVEQGIRLVVVYGTKKEGHGTKQEGRRTNRVRGTKNQVHRRQKEQYGGYMVAFSGRNYAARSVPRFVANSTHIITSFTL</sequence>